<gene>
    <name evidence="1" type="ORF">FWK35_00001196</name>
</gene>
<dbReference type="OrthoDB" id="10547704at2759"/>
<keyword evidence="2" id="KW-1185">Reference proteome</keyword>
<evidence type="ECO:0000313" key="1">
    <source>
        <dbReference type="EMBL" id="KAF0769298.1"/>
    </source>
</evidence>
<protein>
    <submittedName>
        <fullName evidence="1">Uncharacterized protein</fullName>
    </submittedName>
</protein>
<comment type="caution">
    <text evidence="1">The sequence shown here is derived from an EMBL/GenBank/DDBJ whole genome shotgun (WGS) entry which is preliminary data.</text>
</comment>
<evidence type="ECO:0000313" key="2">
    <source>
        <dbReference type="Proteomes" id="UP000478052"/>
    </source>
</evidence>
<accession>A0A6G0ZEC2</accession>
<organism evidence="1 2">
    <name type="scientific">Aphis craccivora</name>
    <name type="common">Cowpea aphid</name>
    <dbReference type="NCBI Taxonomy" id="307492"/>
    <lineage>
        <taxon>Eukaryota</taxon>
        <taxon>Metazoa</taxon>
        <taxon>Ecdysozoa</taxon>
        <taxon>Arthropoda</taxon>
        <taxon>Hexapoda</taxon>
        <taxon>Insecta</taxon>
        <taxon>Pterygota</taxon>
        <taxon>Neoptera</taxon>
        <taxon>Paraneoptera</taxon>
        <taxon>Hemiptera</taxon>
        <taxon>Sternorrhyncha</taxon>
        <taxon>Aphidomorpha</taxon>
        <taxon>Aphidoidea</taxon>
        <taxon>Aphididae</taxon>
        <taxon>Aphidini</taxon>
        <taxon>Aphis</taxon>
        <taxon>Aphis</taxon>
    </lineage>
</organism>
<proteinExistence type="predicted"/>
<reference evidence="1 2" key="1">
    <citation type="submission" date="2019-08" db="EMBL/GenBank/DDBJ databases">
        <title>Whole genome of Aphis craccivora.</title>
        <authorList>
            <person name="Voronova N.V."/>
            <person name="Shulinski R.S."/>
            <person name="Bandarenka Y.V."/>
            <person name="Zhorov D.G."/>
            <person name="Warner D."/>
        </authorList>
    </citation>
    <scope>NUCLEOTIDE SEQUENCE [LARGE SCALE GENOMIC DNA]</scope>
    <source>
        <strain evidence="1">180601</strain>
        <tissue evidence="1">Whole Body</tissue>
    </source>
</reference>
<dbReference type="AlphaFoldDB" id="A0A6G0ZEC2"/>
<dbReference type="EMBL" id="VUJU01000619">
    <property type="protein sequence ID" value="KAF0769298.1"/>
    <property type="molecule type" value="Genomic_DNA"/>
</dbReference>
<dbReference type="Proteomes" id="UP000478052">
    <property type="component" value="Unassembled WGS sequence"/>
</dbReference>
<name>A0A6G0ZEC2_APHCR</name>
<sequence>MVGKKGGLCLNRLLEGKLSVVFLILSYEHKKFYDFSTSKLLANFCVFDRFRKNVNYKRL</sequence>